<dbReference type="EMBL" id="MNBE01000154">
    <property type="protein sequence ID" value="OKP13232.1"/>
    <property type="molecule type" value="Genomic_DNA"/>
</dbReference>
<accession>A0A1Q5UL90</accession>
<keyword evidence="3" id="KW-1185">Reference proteome</keyword>
<feature type="compositionally biased region" description="Polar residues" evidence="1">
    <location>
        <begin position="8"/>
        <end position="34"/>
    </location>
</feature>
<sequence length="107" mass="12302">MTRKDISNLMSGLNINSTPQNKSTLGSGRNYTNESKPHKRQRQRRGRSQRGNNKDPSTQQNGKPDSSMQNHDHPPRTNKTVRMPEQLSPPKRNSALRQNRIGTRWLD</sequence>
<feature type="compositionally biased region" description="Basic residues" evidence="1">
    <location>
        <begin position="37"/>
        <end position="48"/>
    </location>
</feature>
<reference evidence="2 3" key="1">
    <citation type="submission" date="2016-10" db="EMBL/GenBank/DDBJ databases">
        <title>Genome sequence of the ascomycete fungus Penicillium subrubescens.</title>
        <authorList>
            <person name="De Vries R.P."/>
            <person name="Peng M."/>
            <person name="Dilokpimol A."/>
            <person name="Hilden K."/>
            <person name="Makela M.R."/>
            <person name="Grigoriev I."/>
            <person name="Riley R."/>
            <person name="Granchi Z."/>
        </authorList>
    </citation>
    <scope>NUCLEOTIDE SEQUENCE [LARGE SCALE GENOMIC DNA]</scope>
    <source>
        <strain evidence="2 3">CBS 132785</strain>
    </source>
</reference>
<feature type="compositionally biased region" description="Polar residues" evidence="1">
    <location>
        <begin position="54"/>
        <end position="69"/>
    </location>
</feature>
<protein>
    <submittedName>
        <fullName evidence="2">Uncharacterized protein</fullName>
    </submittedName>
</protein>
<proteinExistence type="predicted"/>
<evidence type="ECO:0000313" key="2">
    <source>
        <dbReference type="EMBL" id="OKP13232.1"/>
    </source>
</evidence>
<dbReference type="AlphaFoldDB" id="A0A1Q5UL90"/>
<organism evidence="2 3">
    <name type="scientific">Penicillium subrubescens</name>
    <dbReference type="NCBI Taxonomy" id="1316194"/>
    <lineage>
        <taxon>Eukaryota</taxon>
        <taxon>Fungi</taxon>
        <taxon>Dikarya</taxon>
        <taxon>Ascomycota</taxon>
        <taxon>Pezizomycotina</taxon>
        <taxon>Eurotiomycetes</taxon>
        <taxon>Eurotiomycetidae</taxon>
        <taxon>Eurotiales</taxon>
        <taxon>Aspergillaceae</taxon>
        <taxon>Penicillium</taxon>
    </lineage>
</organism>
<evidence type="ECO:0000313" key="3">
    <source>
        <dbReference type="Proteomes" id="UP000186955"/>
    </source>
</evidence>
<name>A0A1Q5UL90_9EURO</name>
<gene>
    <name evidence="2" type="ORF">PENSUB_1080</name>
</gene>
<dbReference type="Proteomes" id="UP000186955">
    <property type="component" value="Unassembled WGS sequence"/>
</dbReference>
<comment type="caution">
    <text evidence="2">The sequence shown here is derived from an EMBL/GenBank/DDBJ whole genome shotgun (WGS) entry which is preliminary data.</text>
</comment>
<evidence type="ECO:0000256" key="1">
    <source>
        <dbReference type="SAM" id="MobiDB-lite"/>
    </source>
</evidence>
<feature type="region of interest" description="Disordered" evidence="1">
    <location>
        <begin position="1"/>
        <end position="107"/>
    </location>
</feature>